<sequence length="136" mass="15037">MEATLAFQRQWQAPLRVFVSEHKWKDGEPTEEEALMMLDHGDDSAIPVPALFMFVPGIPVVVNQNTHQGLRLVNGATYIAMDVVPDRRRPGHRINSGTVLHFGPPAGIFLEAETTGTFALWACRPAPSSLRPSPPR</sequence>
<name>A0A2J8CHW3_VERDA</name>
<comment type="caution">
    <text evidence="1">The sequence shown here is derived from an EMBL/GenBank/DDBJ whole genome shotgun (WGS) entry which is preliminary data.</text>
</comment>
<protein>
    <submittedName>
        <fullName evidence="1">Uncharacterized protein</fullName>
    </submittedName>
</protein>
<evidence type="ECO:0000313" key="4">
    <source>
        <dbReference type="Proteomes" id="UP000236305"/>
    </source>
</evidence>
<evidence type="ECO:0000313" key="1">
    <source>
        <dbReference type="EMBL" id="PNH36292.1"/>
    </source>
</evidence>
<evidence type="ECO:0000313" key="3">
    <source>
        <dbReference type="EMBL" id="RXG41470.1"/>
    </source>
</evidence>
<proteinExistence type="predicted"/>
<gene>
    <name evidence="2" type="ORF">BJF96_g566</name>
    <name evidence="1" type="ORF">BJF96_g570</name>
    <name evidence="3" type="ORF">VDGE_30801</name>
</gene>
<evidence type="ECO:0000313" key="5">
    <source>
        <dbReference type="Proteomes" id="UP000288725"/>
    </source>
</evidence>
<dbReference type="EMBL" id="MPSH01000001">
    <property type="protein sequence ID" value="PNH36615.1"/>
    <property type="molecule type" value="Genomic_DNA"/>
</dbReference>
<organism evidence="1 4">
    <name type="scientific">Verticillium dahliae</name>
    <name type="common">Verticillium wilt</name>
    <dbReference type="NCBI Taxonomy" id="27337"/>
    <lineage>
        <taxon>Eukaryota</taxon>
        <taxon>Fungi</taxon>
        <taxon>Dikarya</taxon>
        <taxon>Ascomycota</taxon>
        <taxon>Pezizomycotina</taxon>
        <taxon>Sordariomycetes</taxon>
        <taxon>Hypocreomycetidae</taxon>
        <taxon>Glomerellales</taxon>
        <taxon>Plectosphaerellaceae</taxon>
        <taxon>Verticillium</taxon>
    </lineage>
</organism>
<dbReference type="EMBL" id="MPSH01000001">
    <property type="protein sequence ID" value="PNH36292.1"/>
    <property type="molecule type" value="Genomic_DNA"/>
</dbReference>
<dbReference type="AlphaFoldDB" id="A0A2J8CHW3"/>
<evidence type="ECO:0000313" key="2">
    <source>
        <dbReference type="EMBL" id="PNH36615.1"/>
    </source>
</evidence>
<dbReference type="Proteomes" id="UP000288725">
    <property type="component" value="Unassembled WGS sequence"/>
</dbReference>
<dbReference type="Proteomes" id="UP000236305">
    <property type="component" value="Unassembled WGS sequence"/>
</dbReference>
<reference evidence="3 5" key="2">
    <citation type="submission" date="2018-12" db="EMBL/GenBank/DDBJ databases">
        <title>Genome of Verticillium dahliae isolate Getta Getta.</title>
        <authorList>
            <person name="Gardiner D.M."/>
        </authorList>
    </citation>
    <scope>NUCLEOTIDE SEQUENCE [LARGE SCALE GENOMIC DNA]</scope>
    <source>
        <strain evidence="3 5">Getta Getta</strain>
    </source>
</reference>
<accession>A0A2J8CHW3</accession>
<dbReference type="OrthoDB" id="5103340at2759"/>
<reference evidence="1 4" key="1">
    <citation type="submission" date="2017-12" db="EMBL/GenBank/DDBJ databases">
        <title>Comparative genomics yields insights into virulence evolution of Verticillium dahliae.</title>
        <authorList>
            <person name="Fan R."/>
            <person name="Armitage A.D."/>
            <person name="Cascant-Lopez E."/>
            <person name="Sobczyk M."/>
            <person name="Cockerton H.M."/>
            <person name="Harrison R.J."/>
        </authorList>
    </citation>
    <scope>NUCLEOTIDE SEQUENCE [LARGE SCALE GENOMIC DNA]</scope>
    <source>
        <strain evidence="1 4">12008</strain>
    </source>
</reference>
<dbReference type="EMBL" id="RSDZ01000212">
    <property type="protein sequence ID" value="RXG41470.1"/>
    <property type="molecule type" value="Genomic_DNA"/>
</dbReference>